<evidence type="ECO:0000313" key="2">
    <source>
        <dbReference type="Proteomes" id="UP000008229"/>
    </source>
</evidence>
<dbReference type="STRING" id="469383.Cwoe_5473"/>
<dbReference type="GO" id="GO:0032259">
    <property type="term" value="P:methylation"/>
    <property type="evidence" value="ECO:0007669"/>
    <property type="project" value="UniProtKB-KW"/>
</dbReference>
<protein>
    <submittedName>
        <fullName evidence="1">Methyltransferase type 12</fullName>
    </submittedName>
</protein>
<reference evidence="1 2" key="1">
    <citation type="journal article" date="2010" name="Stand. Genomic Sci.">
        <title>Complete genome sequence of Conexibacter woesei type strain (ID131577).</title>
        <authorList>
            <person name="Pukall R."/>
            <person name="Lapidus A."/>
            <person name="Glavina Del Rio T."/>
            <person name="Copeland A."/>
            <person name="Tice H."/>
            <person name="Cheng J.-F."/>
            <person name="Lucas S."/>
            <person name="Chen F."/>
            <person name="Nolan M."/>
            <person name="Bruce D."/>
            <person name="Goodwin L."/>
            <person name="Pitluck S."/>
            <person name="Mavromatis K."/>
            <person name="Ivanova N."/>
            <person name="Ovchinnikova G."/>
            <person name="Pati A."/>
            <person name="Chen A."/>
            <person name="Palaniappan K."/>
            <person name="Land M."/>
            <person name="Hauser L."/>
            <person name="Chang Y.-J."/>
            <person name="Jeffries C.D."/>
            <person name="Chain P."/>
            <person name="Meincke L."/>
            <person name="Sims D."/>
            <person name="Brettin T."/>
            <person name="Detter J.C."/>
            <person name="Rohde M."/>
            <person name="Goeker M."/>
            <person name="Bristow J."/>
            <person name="Eisen J.A."/>
            <person name="Markowitz V."/>
            <person name="Kyrpides N.C."/>
            <person name="Klenk H.-P."/>
            <person name="Hugenholtz P."/>
        </authorList>
    </citation>
    <scope>NUCLEOTIDE SEQUENCE [LARGE SCALE GENOMIC DNA]</scope>
    <source>
        <strain evidence="2">DSM 14684 / CIP 108061 / JCM 11494 / NBRC 100937 / ID131577</strain>
    </source>
</reference>
<gene>
    <name evidence="1" type="ordered locus">Cwoe_5473</name>
</gene>
<sequence>MSSVDDWDKHWSDYSDAVEHNPAQDFRRRLVISLLERSGQPRRLLDVGSGTGDLMAVARTCWPQAELVGAEISKGGVRISREKVPSAEFHVVDLLDGSPPPAGREHWATHAVCSEVLEHVDDPTGLLVNARAWLAPGCHLVVTVPGGPMSAFDRHIGHRRHFTPVDLAAILGRAGYDVELCGGAGFPFFNLYRSAVIARGDRLITDVSSEQQQSLGLGARLTMTAFGALFRLNLPVGAHGWQTVAVARLP</sequence>
<dbReference type="Pfam" id="PF13489">
    <property type="entry name" value="Methyltransf_23"/>
    <property type="match status" value="1"/>
</dbReference>
<dbReference type="OrthoDB" id="9810247at2"/>
<dbReference type="CDD" id="cd02440">
    <property type="entry name" value="AdoMet_MTases"/>
    <property type="match status" value="1"/>
</dbReference>
<dbReference type="eggNOG" id="COG0500">
    <property type="taxonomic scope" value="Bacteria"/>
</dbReference>
<dbReference type="PANTHER" id="PTHR43861">
    <property type="entry name" value="TRANS-ACONITATE 2-METHYLTRANSFERASE-RELATED"/>
    <property type="match status" value="1"/>
</dbReference>
<keyword evidence="2" id="KW-1185">Reference proteome</keyword>
<reference evidence="2" key="2">
    <citation type="submission" date="2010-01" db="EMBL/GenBank/DDBJ databases">
        <title>The complete genome of Conexibacter woesei DSM 14684.</title>
        <authorList>
            <consortium name="US DOE Joint Genome Institute (JGI-PGF)"/>
            <person name="Lucas S."/>
            <person name="Copeland A."/>
            <person name="Lapidus A."/>
            <person name="Glavina del Rio T."/>
            <person name="Dalin E."/>
            <person name="Tice H."/>
            <person name="Bruce D."/>
            <person name="Goodwin L."/>
            <person name="Pitluck S."/>
            <person name="Kyrpides N."/>
            <person name="Mavromatis K."/>
            <person name="Ivanova N."/>
            <person name="Mikhailova N."/>
            <person name="Chertkov O."/>
            <person name="Brettin T."/>
            <person name="Detter J.C."/>
            <person name="Han C."/>
            <person name="Larimer F."/>
            <person name="Land M."/>
            <person name="Hauser L."/>
            <person name="Markowitz V."/>
            <person name="Cheng J.-F."/>
            <person name="Hugenholtz P."/>
            <person name="Woyke T."/>
            <person name="Wu D."/>
            <person name="Pukall R."/>
            <person name="Steenblock K."/>
            <person name="Schneider S."/>
            <person name="Klenk H.-P."/>
            <person name="Eisen J.A."/>
        </authorList>
    </citation>
    <scope>NUCLEOTIDE SEQUENCE [LARGE SCALE GENOMIC DNA]</scope>
    <source>
        <strain evidence="2">DSM 14684 / CIP 108061 / JCM 11494 / NBRC 100937 / ID131577</strain>
    </source>
</reference>
<accession>D3EZP0</accession>
<dbReference type="SUPFAM" id="SSF53335">
    <property type="entry name" value="S-adenosyl-L-methionine-dependent methyltransferases"/>
    <property type="match status" value="1"/>
</dbReference>
<dbReference type="AlphaFoldDB" id="D3EZP0"/>
<keyword evidence="1" id="KW-0489">Methyltransferase</keyword>
<evidence type="ECO:0000313" key="1">
    <source>
        <dbReference type="EMBL" id="ADB53878.1"/>
    </source>
</evidence>
<keyword evidence="1" id="KW-0808">Transferase</keyword>
<dbReference type="Gene3D" id="3.40.50.150">
    <property type="entry name" value="Vaccinia Virus protein VP39"/>
    <property type="match status" value="1"/>
</dbReference>
<proteinExistence type="predicted"/>
<name>D3EZP0_CONWI</name>
<organism evidence="1 2">
    <name type="scientific">Conexibacter woesei (strain DSM 14684 / CCUG 47730 / CIP 108061 / JCM 11494 / NBRC 100937 / ID131577)</name>
    <dbReference type="NCBI Taxonomy" id="469383"/>
    <lineage>
        <taxon>Bacteria</taxon>
        <taxon>Bacillati</taxon>
        <taxon>Actinomycetota</taxon>
        <taxon>Thermoleophilia</taxon>
        <taxon>Solirubrobacterales</taxon>
        <taxon>Conexibacteraceae</taxon>
        <taxon>Conexibacter</taxon>
    </lineage>
</organism>
<dbReference type="InterPro" id="IPR029063">
    <property type="entry name" value="SAM-dependent_MTases_sf"/>
</dbReference>
<dbReference type="EMBL" id="CP001854">
    <property type="protein sequence ID" value="ADB53878.1"/>
    <property type="molecule type" value="Genomic_DNA"/>
</dbReference>
<dbReference type="HOGENOM" id="CLU_1109938_0_0_11"/>
<dbReference type="KEGG" id="cwo:Cwoe_5473"/>
<dbReference type="GO" id="GO:0008168">
    <property type="term" value="F:methyltransferase activity"/>
    <property type="evidence" value="ECO:0007669"/>
    <property type="project" value="UniProtKB-KW"/>
</dbReference>
<dbReference type="RefSeq" id="WP_012936929.1">
    <property type="nucleotide sequence ID" value="NC_013739.1"/>
</dbReference>
<dbReference type="Proteomes" id="UP000008229">
    <property type="component" value="Chromosome"/>
</dbReference>